<dbReference type="InterPro" id="IPR036514">
    <property type="entry name" value="SGNH_hydro_sf"/>
</dbReference>
<evidence type="ECO:0000259" key="1">
    <source>
        <dbReference type="Pfam" id="PF13472"/>
    </source>
</evidence>
<evidence type="ECO:0000313" key="2">
    <source>
        <dbReference type="EMBL" id="MFC3230182.1"/>
    </source>
</evidence>
<name>A0ABV7L6E9_9PROT</name>
<dbReference type="Proteomes" id="UP001595528">
    <property type="component" value="Unassembled WGS sequence"/>
</dbReference>
<proteinExistence type="predicted"/>
<keyword evidence="3" id="KW-1185">Reference proteome</keyword>
<dbReference type="RefSeq" id="WP_379905107.1">
    <property type="nucleotide sequence ID" value="NZ_JBHRTR010000036.1"/>
</dbReference>
<gene>
    <name evidence="2" type="ORF">ACFOGJ_23230</name>
</gene>
<dbReference type="InterPro" id="IPR013830">
    <property type="entry name" value="SGNH_hydro"/>
</dbReference>
<dbReference type="InterPro" id="IPR051532">
    <property type="entry name" value="Ester_Hydrolysis_Enzymes"/>
</dbReference>
<organism evidence="2 3">
    <name type="scientific">Marinibaculum pumilum</name>
    <dbReference type="NCBI Taxonomy" id="1766165"/>
    <lineage>
        <taxon>Bacteria</taxon>
        <taxon>Pseudomonadati</taxon>
        <taxon>Pseudomonadota</taxon>
        <taxon>Alphaproteobacteria</taxon>
        <taxon>Rhodospirillales</taxon>
        <taxon>Rhodospirillaceae</taxon>
        <taxon>Marinibaculum</taxon>
    </lineage>
</organism>
<dbReference type="SUPFAM" id="SSF52266">
    <property type="entry name" value="SGNH hydrolase"/>
    <property type="match status" value="1"/>
</dbReference>
<accession>A0ABV7L6E9</accession>
<dbReference type="EMBL" id="JBHRTR010000036">
    <property type="protein sequence ID" value="MFC3230182.1"/>
    <property type="molecule type" value="Genomic_DNA"/>
</dbReference>
<dbReference type="Gene3D" id="3.40.50.1110">
    <property type="entry name" value="SGNH hydrolase"/>
    <property type="match status" value="1"/>
</dbReference>
<comment type="caution">
    <text evidence="2">The sequence shown here is derived from an EMBL/GenBank/DDBJ whole genome shotgun (WGS) entry which is preliminary data.</text>
</comment>
<dbReference type="PANTHER" id="PTHR30383">
    <property type="entry name" value="THIOESTERASE 1/PROTEASE 1/LYSOPHOSPHOLIPASE L1"/>
    <property type="match status" value="1"/>
</dbReference>
<protein>
    <submittedName>
        <fullName evidence="2">GDSL-type esterase/lipase family protein</fullName>
    </submittedName>
</protein>
<evidence type="ECO:0000313" key="3">
    <source>
        <dbReference type="Proteomes" id="UP001595528"/>
    </source>
</evidence>
<feature type="domain" description="SGNH hydrolase-type esterase" evidence="1">
    <location>
        <begin position="5"/>
        <end position="180"/>
    </location>
</feature>
<sequence>MRICFFGDSFVNGTGDDACLGWVGRLCAQARASGRDLTLYNLGIRRDSSADIAARWAAEARCRLPVGVEGRLVFSFGANDCADDGEGKRRLPASASLGHARAILGAAVATAPTLMVGPPPVGTEEADARIAALSVQLAELCGSLSIAYLPVIGPLSDCRSWRAEAAAGDGAHPNSGGYAALAALVAAWPAWQDWVGED</sequence>
<dbReference type="Pfam" id="PF13472">
    <property type="entry name" value="Lipase_GDSL_2"/>
    <property type="match status" value="1"/>
</dbReference>
<reference evidence="3" key="1">
    <citation type="journal article" date="2019" name="Int. J. Syst. Evol. Microbiol.">
        <title>The Global Catalogue of Microorganisms (GCM) 10K type strain sequencing project: providing services to taxonomists for standard genome sequencing and annotation.</title>
        <authorList>
            <consortium name="The Broad Institute Genomics Platform"/>
            <consortium name="The Broad Institute Genome Sequencing Center for Infectious Disease"/>
            <person name="Wu L."/>
            <person name="Ma J."/>
        </authorList>
    </citation>
    <scope>NUCLEOTIDE SEQUENCE [LARGE SCALE GENOMIC DNA]</scope>
    <source>
        <strain evidence="3">KCTC 42964</strain>
    </source>
</reference>